<evidence type="ECO:0000313" key="1">
    <source>
        <dbReference type="EMBL" id="AUN96884.1"/>
    </source>
</evidence>
<reference evidence="1 2" key="1">
    <citation type="submission" date="2018-01" db="EMBL/GenBank/DDBJ databases">
        <title>Complete genome sequence of Bacteriovorax stolpii DSM12778.</title>
        <authorList>
            <person name="Tang B."/>
            <person name="Chang J."/>
        </authorList>
    </citation>
    <scope>NUCLEOTIDE SEQUENCE [LARGE SCALE GENOMIC DNA]</scope>
    <source>
        <strain evidence="1 2">DSM 12778</strain>
    </source>
</reference>
<protein>
    <submittedName>
        <fullName evidence="1">Uncharacterized protein</fullName>
    </submittedName>
</protein>
<dbReference type="AlphaFoldDB" id="A0A2K9NQ36"/>
<organism evidence="1 2">
    <name type="scientific">Bacteriovorax stolpii</name>
    <name type="common">Bdellovibrio stolpii</name>
    <dbReference type="NCBI Taxonomy" id="960"/>
    <lineage>
        <taxon>Bacteria</taxon>
        <taxon>Pseudomonadati</taxon>
        <taxon>Bdellovibrionota</taxon>
        <taxon>Bacteriovoracia</taxon>
        <taxon>Bacteriovoracales</taxon>
        <taxon>Bacteriovoracaceae</taxon>
        <taxon>Bacteriovorax</taxon>
    </lineage>
</organism>
<dbReference type="EMBL" id="CP025704">
    <property type="protein sequence ID" value="AUN96884.1"/>
    <property type="molecule type" value="Genomic_DNA"/>
</dbReference>
<keyword evidence="2" id="KW-1185">Reference proteome</keyword>
<dbReference type="KEGG" id="bsto:C0V70_01935"/>
<dbReference type="OrthoDB" id="5289191at2"/>
<evidence type="ECO:0000313" key="2">
    <source>
        <dbReference type="Proteomes" id="UP000235584"/>
    </source>
</evidence>
<dbReference type="RefSeq" id="WP_102242179.1">
    <property type="nucleotide sequence ID" value="NZ_CP025704.1"/>
</dbReference>
<proteinExistence type="predicted"/>
<sequence>MKNFFKKNINEIENDKALSWFGLFLSLTHVWTYLFWSLDLKVPQIISSQATPVCWPFFENCFNYRFLSVEQVDLVLSLYLLLGLAVSFLFVLPTRYTKWAYTGLVTLSVFKFILFAQDYQLRMNQHYMALAVTLAYLFIYSKRKVIPQVIVLFYVWAGTIKLNEEWLSGAGIYRLEKLWLPESLHKISFAYVVVLELVLAFFLLSKKKGIFYFTFIQFLLFHLLSWPIVGFFYPMVMYSLLAIFILDRLFAAPAVSAPLLPIGGSWQGATYLTLFCLVQLTPYLFPGDITLTGEGRYFALNMFDAKSVCDGEFTIHMKDSSVKKLNINNDWNESFRKNKLDGTLRLRTRIHCDPLVHFNRAQAFCRRNEVQNLDLIFFSRRSSDSEFKKLIDVKDFCTQNLSYSMYRHNSWILAQ</sequence>
<dbReference type="Proteomes" id="UP000235584">
    <property type="component" value="Chromosome"/>
</dbReference>
<gene>
    <name evidence="1" type="ORF">C0V70_01935</name>
</gene>
<name>A0A2K9NQ36_BACTC</name>
<accession>A0A2K9NQ36</accession>